<proteinExistence type="inferred from homology"/>
<dbReference type="SMART" id="SM00062">
    <property type="entry name" value="PBPb"/>
    <property type="match status" value="1"/>
</dbReference>
<dbReference type="EMBL" id="AYYN01000174">
    <property type="protein sequence ID" value="KRM70511.1"/>
    <property type="molecule type" value="Genomic_DNA"/>
</dbReference>
<evidence type="ECO:0000259" key="4">
    <source>
        <dbReference type="SMART" id="SM00062"/>
    </source>
</evidence>
<name>A0A0R2AUM2_9LACO</name>
<evidence type="ECO:0000256" key="1">
    <source>
        <dbReference type="ARBA" id="ARBA00004418"/>
    </source>
</evidence>
<keyword evidence="3" id="KW-0732">Signal</keyword>
<dbReference type="Pfam" id="PF09084">
    <property type="entry name" value="NMT1"/>
    <property type="match status" value="1"/>
</dbReference>
<accession>A0A0R2AUM2</accession>
<comment type="similarity">
    <text evidence="2">Belongs to the bacterial solute-binding protein SsuA/TauA family.</text>
</comment>
<evidence type="ECO:0000313" key="6">
    <source>
        <dbReference type="Proteomes" id="UP000051612"/>
    </source>
</evidence>
<feature type="domain" description="Solute-binding protein family 3/N-terminal" evidence="4">
    <location>
        <begin position="66"/>
        <end position="288"/>
    </location>
</feature>
<dbReference type="PANTHER" id="PTHR30024">
    <property type="entry name" value="ALIPHATIC SULFONATES-BINDING PROTEIN-RELATED"/>
    <property type="match status" value="1"/>
</dbReference>
<dbReference type="SUPFAM" id="SSF53850">
    <property type="entry name" value="Periplasmic binding protein-like II"/>
    <property type="match status" value="1"/>
</dbReference>
<gene>
    <name evidence="5" type="ORF">FC48_GL001681</name>
</gene>
<dbReference type="PATRIC" id="fig|1423772.3.peg.1789"/>
<comment type="subcellular location">
    <subcellularLocation>
        <location evidence="1">Periplasm</location>
    </subcellularLocation>
</comment>
<evidence type="ECO:0000256" key="2">
    <source>
        <dbReference type="ARBA" id="ARBA00010742"/>
    </source>
</evidence>
<protein>
    <submittedName>
        <fullName evidence="5">NlpA lipoprotein</fullName>
    </submittedName>
</protein>
<reference evidence="5 6" key="1">
    <citation type="journal article" date="2015" name="Genome Announc.">
        <title>Expanding the biotechnology potential of lactobacilli through comparative genomics of 213 strains and associated genera.</title>
        <authorList>
            <person name="Sun Z."/>
            <person name="Harris H.M."/>
            <person name="McCann A."/>
            <person name="Guo C."/>
            <person name="Argimon S."/>
            <person name="Zhang W."/>
            <person name="Yang X."/>
            <person name="Jeffery I.B."/>
            <person name="Cooney J.C."/>
            <person name="Kagawa T.F."/>
            <person name="Liu W."/>
            <person name="Song Y."/>
            <person name="Salvetti E."/>
            <person name="Wrobel A."/>
            <person name="Rasinkangas P."/>
            <person name="Parkhill J."/>
            <person name="Rea M.C."/>
            <person name="O'Sullivan O."/>
            <person name="Ritari J."/>
            <person name="Douillard F.P."/>
            <person name="Paul Ross R."/>
            <person name="Yang R."/>
            <person name="Briner A.E."/>
            <person name="Felis G.E."/>
            <person name="de Vos W.M."/>
            <person name="Barrangou R."/>
            <person name="Klaenhammer T.R."/>
            <person name="Caufield P.W."/>
            <person name="Cui Y."/>
            <person name="Zhang H."/>
            <person name="O'Toole P.W."/>
        </authorList>
    </citation>
    <scope>NUCLEOTIDE SEQUENCE [LARGE SCALE GENOMIC DNA]</scope>
    <source>
        <strain evidence="5 6">DSM 20452</strain>
    </source>
</reference>
<dbReference type="InterPro" id="IPR015168">
    <property type="entry name" value="SsuA/THI5"/>
</dbReference>
<dbReference type="AlphaFoldDB" id="A0A0R2AUM2"/>
<comment type="caution">
    <text evidence="5">The sequence shown here is derived from an EMBL/GenBank/DDBJ whole genome shotgun (WGS) entry which is preliminary data.</text>
</comment>
<dbReference type="PANTHER" id="PTHR30024:SF47">
    <property type="entry name" value="TAURINE-BINDING PERIPLASMIC PROTEIN"/>
    <property type="match status" value="1"/>
</dbReference>
<evidence type="ECO:0000313" key="5">
    <source>
        <dbReference type="EMBL" id="KRM70511.1"/>
    </source>
</evidence>
<keyword evidence="5" id="KW-0449">Lipoprotein</keyword>
<dbReference type="InterPro" id="IPR001638">
    <property type="entry name" value="Solute-binding_3/MltF_N"/>
</dbReference>
<organism evidence="5 6">
    <name type="scientific">Ligilactobacillus murinus DSM 20452 = NBRC 14221</name>
    <dbReference type="NCBI Taxonomy" id="1423772"/>
    <lineage>
        <taxon>Bacteria</taxon>
        <taxon>Bacillati</taxon>
        <taxon>Bacillota</taxon>
        <taxon>Bacilli</taxon>
        <taxon>Lactobacillales</taxon>
        <taxon>Lactobacillaceae</taxon>
        <taxon>Ligilactobacillus</taxon>
    </lineage>
</organism>
<sequence>MTVDNFFLKLSVTKNLWMEMLLVKHTKFLTALGAFLLVVLTLSACAPSEDAVKNSSSSAKSDKKVTLNIGTMPAPDSLPLYVAQKEGYFKDQDLDVKLTNFKSPKERDAAISGGQLDAAVTDVVALASYVNGDLGWKSATGLTGYFGIVTSDDSVKNVADLKGRSVATLPRQTPTFYLYQQLKQNGLSANDVTIKEVPAIPARLQLVEQKKADATILPDPFLSMAKASGLKEIAKSDPKTYQTTILGVDKKLGDDKATLAKLTTAYNKAVAQINKHKASDYQEILTKDLGFPEAVAKNYTLPHYEKAGRVPAKMLQAALNYAKEEGILKNYIDASHYQLPVAK</sequence>
<dbReference type="GO" id="GO:0042597">
    <property type="term" value="C:periplasmic space"/>
    <property type="evidence" value="ECO:0007669"/>
    <property type="project" value="UniProtKB-SubCell"/>
</dbReference>
<dbReference type="Proteomes" id="UP000051612">
    <property type="component" value="Unassembled WGS sequence"/>
</dbReference>
<evidence type="ECO:0000256" key="3">
    <source>
        <dbReference type="ARBA" id="ARBA00022729"/>
    </source>
</evidence>
<dbReference type="Gene3D" id="3.40.190.10">
    <property type="entry name" value="Periplasmic binding protein-like II"/>
    <property type="match status" value="2"/>
</dbReference>